<accession>A0AAF1BP74</accession>
<dbReference type="Gene3D" id="3.20.20.70">
    <property type="entry name" value="Aldolase class I"/>
    <property type="match status" value="1"/>
</dbReference>
<dbReference type="Gene3D" id="3.20.140.10">
    <property type="entry name" value="nicotinate phosphoribosyltransferase"/>
    <property type="match status" value="1"/>
</dbReference>
<dbReference type="EMBL" id="CP136964">
    <property type="protein sequence ID" value="WOS96905.1"/>
    <property type="molecule type" value="Genomic_DNA"/>
</dbReference>
<dbReference type="NCBIfam" id="TIGR01513">
    <property type="entry name" value="NAPRTase_put"/>
    <property type="match status" value="1"/>
</dbReference>
<keyword evidence="6 9" id="KW-0662">Pyridine nucleotide biosynthesis</keyword>
<dbReference type="EC" id="6.3.4.21" evidence="3 9"/>
<evidence type="ECO:0000259" key="11">
    <source>
        <dbReference type="Pfam" id="PF17767"/>
    </source>
</evidence>
<dbReference type="KEGG" id="nmy:CJ229_004145"/>
<dbReference type="CDD" id="cd01570">
    <property type="entry name" value="NAPRTase_A"/>
    <property type="match status" value="1"/>
</dbReference>
<dbReference type="NCBIfam" id="NF006697">
    <property type="entry name" value="PRK09243.1-4"/>
    <property type="match status" value="1"/>
</dbReference>
<evidence type="ECO:0000256" key="5">
    <source>
        <dbReference type="ARBA" id="ARBA00022598"/>
    </source>
</evidence>
<dbReference type="InterPro" id="IPR006405">
    <property type="entry name" value="Nic_PRibTrfase_pncB"/>
</dbReference>
<evidence type="ECO:0000256" key="2">
    <source>
        <dbReference type="ARBA" id="ARBA00010897"/>
    </source>
</evidence>
<evidence type="ECO:0000256" key="8">
    <source>
        <dbReference type="ARBA" id="ARBA00048668"/>
    </source>
</evidence>
<dbReference type="SUPFAM" id="SSF51690">
    <property type="entry name" value="Nicotinate/Quinolinate PRTase C-terminal domain-like"/>
    <property type="match status" value="1"/>
</dbReference>
<keyword evidence="13" id="KW-0328">Glycosyltransferase</keyword>
<comment type="similarity">
    <text evidence="2 9">Belongs to the NAPRTase family.</text>
</comment>
<keyword evidence="7 9" id="KW-0808">Transferase</keyword>
<dbReference type="InterPro" id="IPR036068">
    <property type="entry name" value="Nicotinate_pribotase-like_C"/>
</dbReference>
<evidence type="ECO:0000313" key="13">
    <source>
        <dbReference type="EMBL" id="WOS96905.1"/>
    </source>
</evidence>
<dbReference type="NCBIfam" id="NF009131">
    <property type="entry name" value="PRK12484.1"/>
    <property type="match status" value="1"/>
</dbReference>
<dbReference type="InterPro" id="IPR007229">
    <property type="entry name" value="Nic_PRibTrfase-Fam"/>
</dbReference>
<dbReference type="NCBIfam" id="NF006694">
    <property type="entry name" value="PRK09243.1-1"/>
    <property type="match status" value="1"/>
</dbReference>
<dbReference type="GO" id="GO:0004516">
    <property type="term" value="F:nicotinate phosphoribosyltransferase activity"/>
    <property type="evidence" value="ECO:0007669"/>
    <property type="project" value="UniProtKB-UniRule"/>
</dbReference>
<reference evidence="14" key="1">
    <citation type="submission" date="2017-09" db="EMBL/GenBank/DDBJ databases">
        <title>Bacterial strain isolated from the female urinary microbiota.</title>
        <authorList>
            <person name="Thomas-White K."/>
            <person name="Kumar N."/>
            <person name="Forster S."/>
            <person name="Putonti C."/>
            <person name="Lawley T."/>
            <person name="Wolfe A.J."/>
        </authorList>
    </citation>
    <scope>NUCLEOTIDE SEQUENCE [LARGE SCALE GENOMIC DNA]</scope>
    <source>
        <strain evidence="14">UMB0959</strain>
    </source>
</reference>
<dbReference type="Pfam" id="PF17956">
    <property type="entry name" value="NAPRTase_C"/>
    <property type="match status" value="1"/>
</dbReference>
<proteinExistence type="inferred from homology"/>
<dbReference type="PIRSF" id="PIRSF000484">
    <property type="entry name" value="NAPRT"/>
    <property type="match status" value="1"/>
</dbReference>
<keyword evidence="4" id="KW-0597">Phosphoprotein</keyword>
<dbReference type="NCBIfam" id="NF006695">
    <property type="entry name" value="PRK09243.1-2"/>
    <property type="match status" value="1"/>
</dbReference>
<dbReference type="Pfam" id="PF17767">
    <property type="entry name" value="NAPRTase_N"/>
    <property type="match status" value="1"/>
</dbReference>
<keyword evidence="14" id="KW-1185">Reference proteome</keyword>
<dbReference type="InterPro" id="IPR013785">
    <property type="entry name" value="Aldolase_TIM"/>
</dbReference>
<dbReference type="RefSeq" id="WP_102167830.1">
    <property type="nucleotide sequence ID" value="NZ_CP136964.1"/>
</dbReference>
<evidence type="ECO:0000259" key="12">
    <source>
        <dbReference type="Pfam" id="PF17956"/>
    </source>
</evidence>
<sequence length="482" mass="54798">MFKDDSYMLHTDLYQINMAKTYFDKDIHNKRAVFEAYFRTMPFKNGYAVFAGLERIIDYIKNLRFSKSDIEYLETLGYDEAFINYLREFRFTGTIRAFKEGDVCFNNEPILQVDAPLAECQLIETAILNIINFQTLIATKASRIRELVPNDQLMEFGTRRAQEFDAAIWGARAAVIGGFDGTSNVRAAKKFGIKPTGTHAHALVQTFGDDYSAFKAYADTHKDCVFLVDTFDTLKSGVPTAIRVAKEYGDKINFIGIRLDSGDIAYLSKKARKMLDDAGFKDAKIIVSNDLDEYTIQSLLTQGAKVDSYGIGTKLITAYDQPALGAVYKLSAIEDENGELVDRMKISGNVEKLTTPGKKEVYRIINNETKKSEGDYITRVGEKIDHSEPLFMFDPVHTVKRKYVKNFTAVKKLHDIFVNGQLVYESSSIEEMSQLREAALDELWEENRRLLNPQIYPVDLSLQLWEDKKSLIESIAERDINA</sequence>
<comment type="PTM">
    <text evidence="9">Transiently phosphorylated on a His residue during the reaction cycle. Phosphorylation strongly increases the affinity for substrates and increases the rate of nicotinate D-ribonucleotide production. Dephosphorylation regenerates the low-affinity form of the enzyme, leading to product release.</text>
</comment>
<name>A0AAF1BP74_9STAP</name>
<evidence type="ECO:0000256" key="6">
    <source>
        <dbReference type="ARBA" id="ARBA00022642"/>
    </source>
</evidence>
<evidence type="ECO:0000256" key="9">
    <source>
        <dbReference type="RuleBase" id="RU365100"/>
    </source>
</evidence>
<organism evidence="13 14">
    <name type="scientific">Nosocomiicoccus massiliensis</name>
    <dbReference type="NCBI Taxonomy" id="1232430"/>
    <lineage>
        <taxon>Bacteria</taxon>
        <taxon>Bacillati</taxon>
        <taxon>Bacillota</taxon>
        <taxon>Bacilli</taxon>
        <taxon>Bacillales</taxon>
        <taxon>Staphylococcaceae</taxon>
        <taxon>Nosocomiicoccus</taxon>
    </lineage>
</organism>
<protein>
    <recommendedName>
        <fullName evidence="3 9">Nicotinate phosphoribosyltransferase</fullName>
        <ecNumber evidence="3 9">6.3.4.21</ecNumber>
    </recommendedName>
</protein>
<dbReference type="InterPro" id="IPR040727">
    <property type="entry name" value="NAPRTase_N"/>
</dbReference>
<dbReference type="PANTHER" id="PTHR11098:SF1">
    <property type="entry name" value="NICOTINATE PHOSPHORIBOSYLTRANSFERASE"/>
    <property type="match status" value="1"/>
</dbReference>
<evidence type="ECO:0000259" key="10">
    <source>
        <dbReference type="Pfam" id="PF04095"/>
    </source>
</evidence>
<evidence type="ECO:0000256" key="7">
    <source>
        <dbReference type="ARBA" id="ARBA00022679"/>
    </source>
</evidence>
<dbReference type="FunFam" id="3.20.20.70:FF:000076">
    <property type="entry name" value="Nicotinate phosphoribosyltransferase"/>
    <property type="match status" value="1"/>
</dbReference>
<feature type="domain" description="Nicotinate/nicotinamide phosphoribosyltransferase" evidence="10">
    <location>
        <begin position="152"/>
        <end position="334"/>
    </location>
</feature>
<comment type="pathway">
    <text evidence="1 9">Cofactor biosynthesis; NAD(+) biosynthesis; nicotinate D-ribonucleotide from nicotinate: step 1/1.</text>
</comment>
<dbReference type="SUPFAM" id="SSF54675">
    <property type="entry name" value="Nicotinate/Quinolinate PRTase N-terminal domain-like"/>
    <property type="match status" value="1"/>
</dbReference>
<evidence type="ECO:0000256" key="3">
    <source>
        <dbReference type="ARBA" id="ARBA00013236"/>
    </source>
</evidence>
<evidence type="ECO:0000313" key="14">
    <source>
        <dbReference type="Proteomes" id="UP000243626"/>
    </source>
</evidence>
<dbReference type="AlphaFoldDB" id="A0AAF1BP74"/>
<evidence type="ECO:0000256" key="4">
    <source>
        <dbReference type="ARBA" id="ARBA00022553"/>
    </source>
</evidence>
<keyword evidence="5 9" id="KW-0436">Ligase</keyword>
<dbReference type="GO" id="GO:0005829">
    <property type="term" value="C:cytosol"/>
    <property type="evidence" value="ECO:0007669"/>
    <property type="project" value="TreeGrafter"/>
</dbReference>
<dbReference type="InterPro" id="IPR041525">
    <property type="entry name" value="N/Namide_PRibTrfase"/>
</dbReference>
<comment type="catalytic activity">
    <reaction evidence="8 9">
        <text>5-phospho-alpha-D-ribose 1-diphosphate + nicotinate + ATP + H2O = nicotinate beta-D-ribonucleotide + ADP + phosphate + diphosphate</text>
        <dbReference type="Rhea" id="RHEA:36163"/>
        <dbReference type="ChEBI" id="CHEBI:15377"/>
        <dbReference type="ChEBI" id="CHEBI:30616"/>
        <dbReference type="ChEBI" id="CHEBI:32544"/>
        <dbReference type="ChEBI" id="CHEBI:33019"/>
        <dbReference type="ChEBI" id="CHEBI:43474"/>
        <dbReference type="ChEBI" id="CHEBI:57502"/>
        <dbReference type="ChEBI" id="CHEBI:58017"/>
        <dbReference type="ChEBI" id="CHEBI:456216"/>
        <dbReference type="EC" id="6.3.4.21"/>
    </reaction>
</comment>
<dbReference type="GO" id="GO:0047280">
    <property type="term" value="F:nicotinamide phosphoribosyltransferase activity"/>
    <property type="evidence" value="ECO:0007669"/>
    <property type="project" value="UniProtKB-ARBA"/>
</dbReference>
<gene>
    <name evidence="13" type="ORF">CJ229_004145</name>
</gene>
<feature type="domain" description="Nicotinate phosphoribosyltransferase C-terminal" evidence="12">
    <location>
        <begin position="358"/>
        <end position="467"/>
    </location>
</feature>
<dbReference type="GO" id="GO:0034355">
    <property type="term" value="P:NAD+ biosynthetic process via the salvage pathway"/>
    <property type="evidence" value="ECO:0007669"/>
    <property type="project" value="UniProtKB-ARBA"/>
</dbReference>
<dbReference type="Pfam" id="PF04095">
    <property type="entry name" value="NAPRTase"/>
    <property type="match status" value="1"/>
</dbReference>
<dbReference type="PANTHER" id="PTHR11098">
    <property type="entry name" value="NICOTINATE PHOSPHORIBOSYLTRANSFERASE"/>
    <property type="match status" value="1"/>
</dbReference>
<comment type="function">
    <text evidence="9">Catalyzes the first step in the biosynthesis of NAD from nicotinic acid, the ATP-dependent synthesis of beta-nicotinate D-ribonucleotide from nicotinate and 5-phospho-D-ribose 1-phosphate.</text>
</comment>
<dbReference type="Proteomes" id="UP000243626">
    <property type="component" value="Chromosome"/>
</dbReference>
<dbReference type="InterPro" id="IPR041619">
    <property type="entry name" value="NAPRTase_C"/>
</dbReference>
<feature type="domain" description="Nicotinate phosphoribosyltransferase N-terminal" evidence="11">
    <location>
        <begin position="9"/>
        <end position="132"/>
    </location>
</feature>
<evidence type="ECO:0000256" key="1">
    <source>
        <dbReference type="ARBA" id="ARBA00004952"/>
    </source>
</evidence>